<comment type="pathway">
    <text evidence="3 11">Porphyrin-containing compound metabolism; protoheme biosynthesis.</text>
</comment>
<dbReference type="Pfam" id="PF01593">
    <property type="entry name" value="Amino_oxidase"/>
    <property type="match status" value="1"/>
</dbReference>
<keyword evidence="8 11" id="KW-0274">FAD</keyword>
<keyword evidence="14" id="KW-1185">Reference proteome</keyword>
<dbReference type="PANTHER" id="PTHR42923">
    <property type="entry name" value="PROTOPORPHYRINOGEN OXIDASE"/>
    <property type="match status" value="1"/>
</dbReference>
<comment type="cofactor">
    <cofactor evidence="2 11">
        <name>FAD</name>
        <dbReference type="ChEBI" id="CHEBI:57692"/>
    </cofactor>
</comment>
<keyword evidence="7 11" id="KW-0285">Flavoprotein</keyword>
<dbReference type="UniPathway" id="UPA00252"/>
<proteinExistence type="inferred from homology"/>
<keyword evidence="11" id="KW-0963">Cytoplasm</keyword>
<organism evidence="13 14">
    <name type="scientific">Kurthia sibirica</name>
    <dbReference type="NCBI Taxonomy" id="202750"/>
    <lineage>
        <taxon>Bacteria</taxon>
        <taxon>Bacillati</taxon>
        <taxon>Bacillota</taxon>
        <taxon>Bacilli</taxon>
        <taxon>Bacillales</taxon>
        <taxon>Caryophanaceae</taxon>
        <taxon>Kurthia</taxon>
    </lineage>
</organism>
<evidence type="ECO:0000256" key="8">
    <source>
        <dbReference type="ARBA" id="ARBA00022827"/>
    </source>
</evidence>
<keyword evidence="9 11" id="KW-0560">Oxidoreductase</keyword>
<comment type="catalytic activity">
    <reaction evidence="1">
        <text>coproporphyrinogen III + 3 O2 = coproporphyrin III + 3 H2O2</text>
        <dbReference type="Rhea" id="RHEA:43436"/>
        <dbReference type="ChEBI" id="CHEBI:15379"/>
        <dbReference type="ChEBI" id="CHEBI:16240"/>
        <dbReference type="ChEBI" id="CHEBI:57309"/>
        <dbReference type="ChEBI" id="CHEBI:131725"/>
        <dbReference type="EC" id="1.3.3.15"/>
    </reaction>
    <physiologicalReaction direction="left-to-right" evidence="1">
        <dbReference type="Rhea" id="RHEA:43437"/>
    </physiologicalReaction>
</comment>
<sequence>MTKQLRRVAIIGGGITGLAAAYRLQQQAREQQLPIEIVLIESFHRFGGKIHTVLTDNIVFEKGPESFVDRLGIIEELASSLGISDQLVHSIREDGYVAVNEDLYAVPKGVVFGVPTQMKPFMTSDLVSWSGKARATLDFLRPQKKVDVDQSLGKLMRKRFGEEVVDNIVEPLLSGVFNGDIDELSYKATLPFLQNEEVSKSLIQGVRTYTQQSDNMQFKRQRSTFLGGLSTLVDELVKQLTDVKLVKGVRVTAIKKLGDQLMLSLNNDTSIKIDGVIIATPHTVAQQLIKESELLASLNDIPLNSVATVSMSFDLSQLPKSFKGTDIFVSRNSDVSITSATLSSRIWSNIAPKDKLLIRAYIGKLGDEAIVDLSDKEIEKLVLQDLQLLVGLTGQPQKTIVTRWKHSMPQYTIGHTDKVKLAKQKLAIAYPTIRLAGNSYEGISLSKCVTQANDSADELLHELYQNQL</sequence>
<evidence type="ECO:0000256" key="7">
    <source>
        <dbReference type="ARBA" id="ARBA00022630"/>
    </source>
</evidence>
<dbReference type="SUPFAM" id="SSF54373">
    <property type="entry name" value="FAD-linked reductases, C-terminal domain"/>
    <property type="match status" value="1"/>
</dbReference>
<dbReference type="GO" id="GO:0005737">
    <property type="term" value="C:cytoplasm"/>
    <property type="evidence" value="ECO:0007669"/>
    <property type="project" value="UniProtKB-SubCell"/>
</dbReference>
<dbReference type="InterPro" id="IPR036188">
    <property type="entry name" value="FAD/NAD-bd_sf"/>
</dbReference>
<dbReference type="GO" id="GO:0004729">
    <property type="term" value="F:oxygen-dependent protoporphyrinogen oxidase activity"/>
    <property type="evidence" value="ECO:0007669"/>
    <property type="project" value="UniProtKB-UniRule"/>
</dbReference>
<dbReference type="NCBIfam" id="TIGR00562">
    <property type="entry name" value="proto_IX_ox"/>
    <property type="match status" value="1"/>
</dbReference>
<evidence type="ECO:0000256" key="6">
    <source>
        <dbReference type="ARBA" id="ARBA00019046"/>
    </source>
</evidence>
<dbReference type="EMBL" id="QFVR01000018">
    <property type="protein sequence ID" value="PWI24669.1"/>
    <property type="molecule type" value="Genomic_DNA"/>
</dbReference>
<dbReference type="GO" id="GO:0006783">
    <property type="term" value="P:heme biosynthetic process"/>
    <property type="evidence" value="ECO:0007669"/>
    <property type="project" value="UniProtKB-UniRule"/>
</dbReference>
<dbReference type="Gene3D" id="1.10.3110.10">
    <property type="entry name" value="protoporphyrinogen ix oxidase, domain 3"/>
    <property type="match status" value="1"/>
</dbReference>
<feature type="domain" description="Amine oxidase" evidence="12">
    <location>
        <begin position="15"/>
        <end position="460"/>
    </location>
</feature>
<dbReference type="RefSeq" id="WP_109306774.1">
    <property type="nucleotide sequence ID" value="NZ_BJUF01000009.1"/>
</dbReference>
<dbReference type="InterPro" id="IPR050464">
    <property type="entry name" value="Zeta_carotene_desat/Oxidored"/>
</dbReference>
<dbReference type="InterPro" id="IPR004572">
    <property type="entry name" value="Protoporphyrinogen_oxidase"/>
</dbReference>
<evidence type="ECO:0000256" key="11">
    <source>
        <dbReference type="RuleBase" id="RU364052"/>
    </source>
</evidence>
<evidence type="ECO:0000259" key="12">
    <source>
        <dbReference type="Pfam" id="PF01593"/>
    </source>
</evidence>
<evidence type="ECO:0000256" key="1">
    <source>
        <dbReference type="ARBA" id="ARBA00001755"/>
    </source>
</evidence>
<dbReference type="AlphaFoldDB" id="A0A2U3AJF0"/>
<accession>A0A2U3AJF0</accession>
<evidence type="ECO:0000256" key="4">
    <source>
        <dbReference type="ARBA" id="ARBA00008310"/>
    </source>
</evidence>
<keyword evidence="10 11" id="KW-0350">Heme biosynthesis</keyword>
<evidence type="ECO:0000256" key="5">
    <source>
        <dbReference type="ARBA" id="ARBA00012402"/>
    </source>
</evidence>
<comment type="function">
    <text evidence="11">Involved in coproporphyrin-dependent heme b biosynthesis. Catalyzes the oxidation of coproporphyrinogen III to coproporphyrin III.</text>
</comment>
<evidence type="ECO:0000256" key="9">
    <source>
        <dbReference type="ARBA" id="ARBA00023002"/>
    </source>
</evidence>
<protein>
    <recommendedName>
        <fullName evidence="6 11">Coproporphyrinogen III oxidase</fullName>
        <ecNumber evidence="5 11">1.3.3.15</ecNumber>
    </recommendedName>
</protein>
<evidence type="ECO:0000256" key="2">
    <source>
        <dbReference type="ARBA" id="ARBA00001974"/>
    </source>
</evidence>
<evidence type="ECO:0000256" key="3">
    <source>
        <dbReference type="ARBA" id="ARBA00004744"/>
    </source>
</evidence>
<dbReference type="Proteomes" id="UP000245938">
    <property type="component" value="Unassembled WGS sequence"/>
</dbReference>
<name>A0A2U3AJF0_9BACL</name>
<dbReference type="InterPro" id="IPR002937">
    <property type="entry name" value="Amino_oxidase"/>
</dbReference>
<dbReference type="Gene3D" id="3.90.660.20">
    <property type="entry name" value="Protoporphyrinogen oxidase, mitochondrial, domain 2"/>
    <property type="match status" value="1"/>
</dbReference>
<comment type="subcellular location">
    <subcellularLocation>
        <location evidence="11">Cytoplasm</location>
    </subcellularLocation>
</comment>
<dbReference type="PANTHER" id="PTHR42923:SF3">
    <property type="entry name" value="PROTOPORPHYRINOGEN OXIDASE"/>
    <property type="match status" value="1"/>
</dbReference>
<evidence type="ECO:0000313" key="14">
    <source>
        <dbReference type="Proteomes" id="UP000245938"/>
    </source>
</evidence>
<dbReference type="EC" id="1.3.3.15" evidence="5 11"/>
<comment type="similarity">
    <text evidence="4 11">Belongs to the protoporphyrinogen/coproporphyrinogen oxidase family. Coproporphyrinogen III oxidase subfamily.</text>
</comment>
<gene>
    <name evidence="13" type="primary">hemG</name>
    <name evidence="13" type="ORF">DEX24_12520</name>
</gene>
<dbReference type="OrthoDB" id="9805195at2"/>
<comment type="caution">
    <text evidence="13">The sequence shown here is derived from an EMBL/GenBank/DDBJ whole genome shotgun (WGS) entry which is preliminary data.</text>
</comment>
<evidence type="ECO:0000256" key="10">
    <source>
        <dbReference type="ARBA" id="ARBA00023133"/>
    </source>
</evidence>
<evidence type="ECO:0000313" key="13">
    <source>
        <dbReference type="EMBL" id="PWI24669.1"/>
    </source>
</evidence>
<dbReference type="Gene3D" id="3.50.50.60">
    <property type="entry name" value="FAD/NAD(P)-binding domain"/>
    <property type="match status" value="1"/>
</dbReference>
<reference evidence="13 14" key="1">
    <citation type="submission" date="2018-05" db="EMBL/GenBank/DDBJ databases">
        <title>Kurthia sibirica genome sequence.</title>
        <authorList>
            <person name="Maclea K.S."/>
            <person name="Goen A.E."/>
        </authorList>
    </citation>
    <scope>NUCLEOTIDE SEQUENCE [LARGE SCALE GENOMIC DNA]</scope>
    <source>
        <strain evidence="13 14">ATCC 49154</strain>
    </source>
</reference>
<dbReference type="SUPFAM" id="SSF51905">
    <property type="entry name" value="FAD/NAD(P)-binding domain"/>
    <property type="match status" value="1"/>
</dbReference>